<evidence type="ECO:0000313" key="2">
    <source>
        <dbReference type="EMBL" id="ORZ26683.1"/>
    </source>
</evidence>
<dbReference type="GeneID" id="33561753"/>
<feature type="compositionally biased region" description="Acidic residues" evidence="1">
    <location>
        <begin position="732"/>
        <end position="747"/>
    </location>
</feature>
<dbReference type="RefSeq" id="XP_021884446.1">
    <property type="nucleotide sequence ID" value="XM_022019909.1"/>
</dbReference>
<proteinExistence type="predicted"/>
<evidence type="ECO:0000313" key="3">
    <source>
        <dbReference type="Proteomes" id="UP000193648"/>
    </source>
</evidence>
<dbReference type="AlphaFoldDB" id="A0A1Y2GYX9"/>
<accession>A0A1Y2GYX9</accession>
<keyword evidence="3" id="KW-1185">Reference proteome</keyword>
<feature type="compositionally biased region" description="Polar residues" evidence="1">
    <location>
        <begin position="240"/>
        <end position="257"/>
    </location>
</feature>
<gene>
    <name evidence="2" type="ORF">BCR41DRAFT_203988</name>
</gene>
<name>A0A1Y2GYX9_9FUNG</name>
<dbReference type="InParanoid" id="A0A1Y2GYX9"/>
<comment type="caution">
    <text evidence="2">The sequence shown here is derived from an EMBL/GenBank/DDBJ whole genome shotgun (WGS) entry which is preliminary data.</text>
</comment>
<organism evidence="2 3">
    <name type="scientific">Lobosporangium transversale</name>
    <dbReference type="NCBI Taxonomy" id="64571"/>
    <lineage>
        <taxon>Eukaryota</taxon>
        <taxon>Fungi</taxon>
        <taxon>Fungi incertae sedis</taxon>
        <taxon>Mucoromycota</taxon>
        <taxon>Mortierellomycotina</taxon>
        <taxon>Mortierellomycetes</taxon>
        <taxon>Mortierellales</taxon>
        <taxon>Mortierellaceae</taxon>
        <taxon>Lobosporangium</taxon>
    </lineage>
</organism>
<evidence type="ECO:0000256" key="1">
    <source>
        <dbReference type="SAM" id="MobiDB-lite"/>
    </source>
</evidence>
<feature type="region of interest" description="Disordered" evidence="1">
    <location>
        <begin position="135"/>
        <end position="157"/>
    </location>
</feature>
<protein>
    <submittedName>
        <fullName evidence="2">Uncharacterized protein</fullName>
    </submittedName>
</protein>
<feature type="region of interest" description="Disordered" evidence="1">
    <location>
        <begin position="234"/>
        <end position="257"/>
    </location>
</feature>
<feature type="compositionally biased region" description="Low complexity" evidence="1">
    <location>
        <begin position="718"/>
        <end position="728"/>
    </location>
</feature>
<dbReference type="Proteomes" id="UP000193648">
    <property type="component" value="Unassembled WGS sequence"/>
</dbReference>
<feature type="compositionally biased region" description="Low complexity" evidence="1">
    <location>
        <begin position="137"/>
        <end position="146"/>
    </location>
</feature>
<feature type="region of interest" description="Disordered" evidence="1">
    <location>
        <begin position="710"/>
        <end position="753"/>
    </location>
</feature>
<reference evidence="2 3" key="1">
    <citation type="submission" date="2016-07" db="EMBL/GenBank/DDBJ databases">
        <title>Pervasive Adenine N6-methylation of Active Genes in Fungi.</title>
        <authorList>
            <consortium name="DOE Joint Genome Institute"/>
            <person name="Mondo S.J."/>
            <person name="Dannebaum R.O."/>
            <person name="Kuo R.C."/>
            <person name="Labutti K."/>
            <person name="Haridas S."/>
            <person name="Kuo A."/>
            <person name="Salamov A."/>
            <person name="Ahrendt S.R."/>
            <person name="Lipzen A."/>
            <person name="Sullivan W."/>
            <person name="Andreopoulos W.B."/>
            <person name="Clum A."/>
            <person name="Lindquist E."/>
            <person name="Daum C."/>
            <person name="Ramamoorthy G.K."/>
            <person name="Gryganskyi A."/>
            <person name="Culley D."/>
            <person name="Magnuson J.K."/>
            <person name="James T.Y."/>
            <person name="O'Malley M.A."/>
            <person name="Stajich J.E."/>
            <person name="Spatafora J.W."/>
            <person name="Visel A."/>
            <person name="Grigoriev I.V."/>
        </authorList>
    </citation>
    <scope>NUCLEOTIDE SEQUENCE [LARGE SCALE GENOMIC DNA]</scope>
    <source>
        <strain evidence="2 3">NRRL 3116</strain>
    </source>
</reference>
<dbReference type="OrthoDB" id="2336315at2759"/>
<sequence>MPIKDKPISADSNTKATAMKQNPLEIPEILARIGYYLHPWNKPNVWPEGRHQRRTPRFRPKDLIACTEVSRLWHACFIPVLWSHYREGAMEHLGTVRAIRLTDEQRNNPSVISLLREKQWMPGTASYNTHQRIEHMNNNSNNSNNNKSRLTKDGNGAYDIHSSSDDSYQPEMDGSDATIQPYQYATVSLIQKYAHHIRVFSTSHGHGLRPFRESDSPEPLLFLPSSLISGEGAEEIPVDKSSSTTRSNSLQPSHLDRNQQVQRWLPDTKKVKGGEEVSRLLYRHPHQFMNATHIKVLAIRDWHDTFGARILRQNRSSGHFGPAAAAGGSGIRQLYWTAKDHTQMVIIDTVVHGMLPSLAHDTGMDIDDINDHNDISTGPLGDDLMRWKFIAKELGHLFHTHETGSQTQMGAELMVLTNLTELKLINTPLSSDEILTILRNNLGLQTLSIALSGIDIDDLEITNTGDYEIGDNSKDNDDSNDDNNSNGSYSPTSTFLREQCYQNSTKTDNISSCQRPRLSKIRREPSCLPHLTHLTIALGRVKSCNIVDLVLATPALQSLTLESLNGLFPGCREELDAQVTRLIKNLETGCCTQLESLTINAPTMSLQGGRAVLQEGAYPGLIRAAAPGPIATMANPSAIPISASSMAYTKPPQGPRVRVGLKELSLQMQVLSAEFVDAVLDNASTLMSLSLDVMGETVYRTTDYIPRHRQLVSRKNSDNNNGNSKNGNFDGVEADSNEEGEEEEEVEQGAYNELRPSRDMYQLKRLLRGCGHLEKLNIRFELPEISEERALSLFWPSKMGDRCQSHISKAKPMSTLLQAPVSILVQAMLPIVSSFPFSRLFSSFASFCSASFTPPPASSPSSPYISSTAIKSGVFWACSPVLKELELHGIGLVAVKQFRPRFLCKPYDPFEGKNGYGWSRFQDQLCDLIQGMPRLEKCVLDRDEYFRKNKEN</sequence>
<dbReference type="SUPFAM" id="SSF52047">
    <property type="entry name" value="RNI-like"/>
    <property type="match status" value="1"/>
</dbReference>
<feature type="region of interest" description="Disordered" evidence="1">
    <location>
        <begin position="467"/>
        <end position="493"/>
    </location>
</feature>
<dbReference type="EMBL" id="MCFF01000006">
    <property type="protein sequence ID" value="ORZ26683.1"/>
    <property type="molecule type" value="Genomic_DNA"/>
</dbReference>